<name>A0A3S5AE51_9PLAT</name>
<dbReference type="GO" id="GO:0005739">
    <property type="term" value="C:mitochondrion"/>
    <property type="evidence" value="ECO:0007669"/>
    <property type="project" value="TreeGrafter"/>
</dbReference>
<dbReference type="Gene3D" id="3.30.930.10">
    <property type="entry name" value="Bira Bifunctional Protein, Domain 2"/>
    <property type="match status" value="1"/>
</dbReference>
<evidence type="ECO:0000259" key="6">
    <source>
        <dbReference type="Pfam" id="PF00152"/>
    </source>
</evidence>
<evidence type="ECO:0000313" key="7">
    <source>
        <dbReference type="EMBL" id="VEL26931.1"/>
    </source>
</evidence>
<evidence type="ECO:0000256" key="3">
    <source>
        <dbReference type="ARBA" id="ARBA00022840"/>
    </source>
</evidence>
<sequence>MLVQKFLSVPSDKEASITTCSAIDALLHPDPFPRITFAEAMSYLESKGTKDLHPSDNPSDKCLSREDEQNLIKWVSRGDILRPIFLTHFPSSIKPFYCSLTSHSKDLTESVDLLVPGVGELVGGSVREMDFTKLKARCPGFKEGTPSENYTTNLDWYLSLRGLGNAPHAGFGLGFERFLQFIWSVYNIRDLVPIPREIGKIYL</sequence>
<keyword evidence="1" id="KW-0436">Ligase</keyword>
<dbReference type="AlphaFoldDB" id="A0A3S5AE51"/>
<dbReference type="GO" id="GO:0004816">
    <property type="term" value="F:asparagine-tRNA ligase activity"/>
    <property type="evidence" value="ECO:0007669"/>
    <property type="project" value="TreeGrafter"/>
</dbReference>
<evidence type="ECO:0000256" key="5">
    <source>
        <dbReference type="ARBA" id="ARBA00023146"/>
    </source>
</evidence>
<protein>
    <recommendedName>
        <fullName evidence="6">Aminoacyl-tRNA synthetase class II (D/K/N) domain-containing protein</fullName>
    </recommendedName>
</protein>
<dbReference type="GO" id="GO:0006421">
    <property type="term" value="P:asparaginyl-tRNA aminoacylation"/>
    <property type="evidence" value="ECO:0007669"/>
    <property type="project" value="TreeGrafter"/>
</dbReference>
<dbReference type="OrthoDB" id="1931232at2759"/>
<dbReference type="PANTHER" id="PTHR22594:SF34">
    <property type="entry name" value="ASPARAGINE--TRNA LIGASE, MITOCHONDRIAL-RELATED"/>
    <property type="match status" value="1"/>
</dbReference>
<gene>
    <name evidence="7" type="ORF">PXEA_LOCUS20371</name>
</gene>
<accession>A0A3S5AE51</accession>
<evidence type="ECO:0000313" key="8">
    <source>
        <dbReference type="Proteomes" id="UP000784294"/>
    </source>
</evidence>
<comment type="caution">
    <text evidence="7">The sequence shown here is derived from an EMBL/GenBank/DDBJ whole genome shotgun (WGS) entry which is preliminary data.</text>
</comment>
<dbReference type="Proteomes" id="UP000784294">
    <property type="component" value="Unassembled WGS sequence"/>
</dbReference>
<dbReference type="SUPFAM" id="SSF55681">
    <property type="entry name" value="Class II aaRS and biotin synthetases"/>
    <property type="match status" value="1"/>
</dbReference>
<dbReference type="PANTHER" id="PTHR22594">
    <property type="entry name" value="ASPARTYL/LYSYL-TRNA SYNTHETASE"/>
    <property type="match status" value="1"/>
</dbReference>
<dbReference type="InterPro" id="IPR045864">
    <property type="entry name" value="aa-tRNA-synth_II/BPL/LPL"/>
</dbReference>
<evidence type="ECO:0000256" key="4">
    <source>
        <dbReference type="ARBA" id="ARBA00022917"/>
    </source>
</evidence>
<dbReference type="GO" id="GO:0005524">
    <property type="term" value="F:ATP binding"/>
    <property type="evidence" value="ECO:0007669"/>
    <property type="project" value="UniProtKB-KW"/>
</dbReference>
<proteinExistence type="predicted"/>
<keyword evidence="8" id="KW-1185">Reference proteome</keyword>
<evidence type="ECO:0000256" key="1">
    <source>
        <dbReference type="ARBA" id="ARBA00022598"/>
    </source>
</evidence>
<evidence type="ECO:0000256" key="2">
    <source>
        <dbReference type="ARBA" id="ARBA00022741"/>
    </source>
</evidence>
<feature type="domain" description="Aminoacyl-tRNA synthetase class II (D/K/N)" evidence="6">
    <location>
        <begin position="28"/>
        <end position="196"/>
    </location>
</feature>
<reference evidence="7" key="1">
    <citation type="submission" date="2018-11" db="EMBL/GenBank/DDBJ databases">
        <authorList>
            <consortium name="Pathogen Informatics"/>
        </authorList>
    </citation>
    <scope>NUCLEOTIDE SEQUENCE</scope>
</reference>
<dbReference type="Pfam" id="PF00152">
    <property type="entry name" value="tRNA-synt_2"/>
    <property type="match status" value="1"/>
</dbReference>
<dbReference type="InterPro" id="IPR004364">
    <property type="entry name" value="Aa-tRNA-synt_II"/>
</dbReference>
<dbReference type="EMBL" id="CAAALY010083760">
    <property type="protein sequence ID" value="VEL26931.1"/>
    <property type="molecule type" value="Genomic_DNA"/>
</dbReference>
<keyword evidence="2" id="KW-0547">Nucleotide-binding</keyword>
<keyword evidence="5" id="KW-0030">Aminoacyl-tRNA synthetase</keyword>
<keyword evidence="3" id="KW-0067">ATP-binding</keyword>
<keyword evidence="4" id="KW-0648">Protein biosynthesis</keyword>
<organism evidence="7 8">
    <name type="scientific">Protopolystoma xenopodis</name>
    <dbReference type="NCBI Taxonomy" id="117903"/>
    <lineage>
        <taxon>Eukaryota</taxon>
        <taxon>Metazoa</taxon>
        <taxon>Spiralia</taxon>
        <taxon>Lophotrochozoa</taxon>
        <taxon>Platyhelminthes</taxon>
        <taxon>Monogenea</taxon>
        <taxon>Polyopisthocotylea</taxon>
        <taxon>Polystomatidea</taxon>
        <taxon>Polystomatidae</taxon>
        <taxon>Protopolystoma</taxon>
    </lineage>
</organism>